<keyword evidence="3" id="KW-1185">Reference proteome</keyword>
<feature type="compositionally biased region" description="Basic and acidic residues" evidence="1">
    <location>
        <begin position="991"/>
        <end position="1005"/>
    </location>
</feature>
<evidence type="ECO:0000256" key="1">
    <source>
        <dbReference type="SAM" id="MobiDB-lite"/>
    </source>
</evidence>
<gene>
    <name evidence="2" type="ORF">B0H66DRAFT_321595</name>
</gene>
<feature type="compositionally biased region" description="Pro residues" evidence="1">
    <location>
        <begin position="122"/>
        <end position="132"/>
    </location>
</feature>
<reference evidence="2" key="1">
    <citation type="journal article" date="2023" name="Mol. Phylogenet. Evol.">
        <title>Genome-scale phylogeny and comparative genomics of the fungal order Sordariales.</title>
        <authorList>
            <person name="Hensen N."/>
            <person name="Bonometti L."/>
            <person name="Westerberg I."/>
            <person name="Brannstrom I.O."/>
            <person name="Guillou S."/>
            <person name="Cros-Aarteil S."/>
            <person name="Calhoun S."/>
            <person name="Haridas S."/>
            <person name="Kuo A."/>
            <person name="Mondo S."/>
            <person name="Pangilinan J."/>
            <person name="Riley R."/>
            <person name="LaButti K."/>
            <person name="Andreopoulos B."/>
            <person name="Lipzen A."/>
            <person name="Chen C."/>
            <person name="Yan M."/>
            <person name="Daum C."/>
            <person name="Ng V."/>
            <person name="Clum A."/>
            <person name="Steindorff A."/>
            <person name="Ohm R.A."/>
            <person name="Martin F."/>
            <person name="Silar P."/>
            <person name="Natvig D.O."/>
            <person name="Lalanne C."/>
            <person name="Gautier V."/>
            <person name="Ament-Velasquez S.L."/>
            <person name="Kruys A."/>
            <person name="Hutchinson M.I."/>
            <person name="Powell A.J."/>
            <person name="Barry K."/>
            <person name="Miller A.N."/>
            <person name="Grigoriev I.V."/>
            <person name="Debuchy R."/>
            <person name="Gladieux P."/>
            <person name="Hiltunen Thoren M."/>
            <person name="Johannesson H."/>
        </authorList>
    </citation>
    <scope>NUCLEOTIDE SEQUENCE</scope>
    <source>
        <strain evidence="2">CBS 118394</strain>
    </source>
</reference>
<feature type="region of interest" description="Disordered" evidence="1">
    <location>
        <begin position="738"/>
        <end position="803"/>
    </location>
</feature>
<feature type="compositionally biased region" description="Polar residues" evidence="1">
    <location>
        <begin position="180"/>
        <end position="189"/>
    </location>
</feature>
<feature type="compositionally biased region" description="Polar residues" evidence="1">
    <location>
        <begin position="817"/>
        <end position="828"/>
    </location>
</feature>
<feature type="region of interest" description="Disordered" evidence="1">
    <location>
        <begin position="341"/>
        <end position="365"/>
    </location>
</feature>
<proteinExistence type="predicted"/>
<reference evidence="2" key="2">
    <citation type="submission" date="2023-06" db="EMBL/GenBank/DDBJ databases">
        <authorList>
            <consortium name="Lawrence Berkeley National Laboratory"/>
            <person name="Haridas S."/>
            <person name="Hensen N."/>
            <person name="Bonometti L."/>
            <person name="Westerberg I."/>
            <person name="Brannstrom I.O."/>
            <person name="Guillou S."/>
            <person name="Cros-Aarteil S."/>
            <person name="Calhoun S."/>
            <person name="Kuo A."/>
            <person name="Mondo S."/>
            <person name="Pangilinan J."/>
            <person name="Riley R."/>
            <person name="Labutti K."/>
            <person name="Andreopoulos B."/>
            <person name="Lipzen A."/>
            <person name="Chen C."/>
            <person name="Yanf M."/>
            <person name="Daum C."/>
            <person name="Ng V."/>
            <person name="Clum A."/>
            <person name="Steindorff A."/>
            <person name="Ohm R."/>
            <person name="Martin F."/>
            <person name="Silar P."/>
            <person name="Natvig D."/>
            <person name="Lalanne C."/>
            <person name="Gautier V."/>
            <person name="Ament-Velasquez S.L."/>
            <person name="Kruys A."/>
            <person name="Hutchinson M.I."/>
            <person name="Powell A.J."/>
            <person name="Barry K."/>
            <person name="Miller A.N."/>
            <person name="Grigoriev I.V."/>
            <person name="Debuchy R."/>
            <person name="Gladieux P."/>
            <person name="Thoren M.H."/>
            <person name="Johannesson H."/>
        </authorList>
    </citation>
    <scope>NUCLEOTIDE SEQUENCE</scope>
    <source>
        <strain evidence="2">CBS 118394</strain>
    </source>
</reference>
<feature type="compositionally biased region" description="Acidic residues" evidence="1">
    <location>
        <begin position="1010"/>
        <end position="1037"/>
    </location>
</feature>
<organism evidence="2 3">
    <name type="scientific">Apodospora peruviana</name>
    <dbReference type="NCBI Taxonomy" id="516989"/>
    <lineage>
        <taxon>Eukaryota</taxon>
        <taxon>Fungi</taxon>
        <taxon>Dikarya</taxon>
        <taxon>Ascomycota</taxon>
        <taxon>Pezizomycotina</taxon>
        <taxon>Sordariomycetes</taxon>
        <taxon>Sordariomycetidae</taxon>
        <taxon>Sordariales</taxon>
        <taxon>Lasiosphaeriaceae</taxon>
        <taxon>Apodospora</taxon>
    </lineage>
</organism>
<feature type="compositionally biased region" description="Polar residues" evidence="1">
    <location>
        <begin position="764"/>
        <end position="780"/>
    </location>
</feature>
<feature type="compositionally biased region" description="Polar residues" evidence="1">
    <location>
        <begin position="839"/>
        <end position="860"/>
    </location>
</feature>
<feature type="region of interest" description="Disordered" evidence="1">
    <location>
        <begin position="180"/>
        <end position="205"/>
    </location>
</feature>
<feature type="compositionally biased region" description="Basic and acidic residues" evidence="1">
    <location>
        <begin position="958"/>
        <end position="971"/>
    </location>
</feature>
<dbReference type="Proteomes" id="UP001283341">
    <property type="component" value="Unassembled WGS sequence"/>
</dbReference>
<dbReference type="AlphaFoldDB" id="A0AAE0HXN5"/>
<accession>A0AAE0HXN5</accession>
<feature type="region of interest" description="Disordered" evidence="1">
    <location>
        <begin position="228"/>
        <end position="300"/>
    </location>
</feature>
<feature type="compositionally biased region" description="Polar residues" evidence="1">
    <location>
        <begin position="1101"/>
        <end position="1110"/>
    </location>
</feature>
<feature type="compositionally biased region" description="Polar residues" evidence="1">
    <location>
        <begin position="634"/>
        <end position="671"/>
    </location>
</feature>
<feature type="region of interest" description="Disordered" evidence="1">
    <location>
        <begin position="817"/>
        <end position="884"/>
    </location>
</feature>
<feature type="region of interest" description="Disordered" evidence="1">
    <location>
        <begin position="83"/>
        <end position="151"/>
    </location>
</feature>
<feature type="region of interest" description="Disordered" evidence="1">
    <location>
        <begin position="958"/>
        <end position="1049"/>
    </location>
</feature>
<comment type="caution">
    <text evidence="2">The sequence shown here is derived from an EMBL/GenBank/DDBJ whole genome shotgun (WGS) entry which is preliminary data.</text>
</comment>
<evidence type="ECO:0000313" key="2">
    <source>
        <dbReference type="EMBL" id="KAK3314767.1"/>
    </source>
</evidence>
<sequence length="1110" mass="121897">MKRSFAPSQHDLLQHEQFGNQPVYFETPHNHDDVLYSGSDDETYSNATERRRRIEHKANRFLEGRPMFLASVVLRGPFDQKSGWRNPWRSRSHETSRRPQRPKILATNIGVTTVVEENTESNPPPSPRPSGYPSPQRTDTPPPADEHDFLDHPTFSRIRDWREQVVIEVGVDIAPTASACQQEATSTQNSRLSERVSKRLSSSSVSAVYDPIDTSVIPDVFSPESRSVHAQVESGATEVSESRPRQHRITIGMPVSNQTGKSDRTPDGEPTTQDWMHQEDPDPVPSRISSSGKPVSPAKQLTPEKILERETRQSDEKVIASQQSLTDCSFRFRTKAPRLGWFPTRSTTGSSKSRLEGQPERVTSQENIRNDKVPYTGSSKPQVTTPGVIISIQRNLKSNWVASTSFAASLERRQSSSVVQAPHIHGSQFALESIAAGNEPQSSETDGGNQGFAEDEGINGGHTEHENTEIASPIDGPTLVASTVSTDSELSDVSMGNFSAEKQSQNLLHEMIPMPGRLLWPKAQRDVTDTTDTSRESDSSRLLVVKNQDLPLEVEQAELSDENNEQIEITLQQAEQTGLLDEVEEHSGAVQISTICRVIQKDDQPSGSRSKETKIPEKANNGEDNDIRVGTPTRAPTEQSPSRNTQIKVRSSKSDGTTKPFPGQSTNSQSPWGKEGLHDVEQSSAKLSFIASQALDQAVFQSPWAKGDSQIATVQEPREFNALSSPLQEIATPNLVPIDLPHSGEDMEMSDNNPSRLLIPSTPDVHQSSLLTPDYTLSTKSSKDSMIPSPQLRPAKRPRLSATDGRLPSTQILMNAAVSNPWQHSPQPSKKKRKRVSWANLSSEGSYNTPDGDGDSSSATAKPEEEGPAQKRRVTGGITRRAASPPLVYIPTKLPGEQEKFAKHFAAMTSRRRHVSTLKRRSIALLLPSASQQACSSPGFEAMAERFRAADAVTDCQRDEQPVDLTSHDGAGETPTSSSAHGMLQTQLQPELHEQSSSKDSKLDPSSEISNDDDSIFGEMDESLPSEQLFLEEEEEQTPPPPPPPAEEEVDIVQDFLKDIDSVFDNPWEITGDSTIESAFGGDSGRRSSGFGGRRSGGILMNSNARDLHA</sequence>
<feature type="region of interest" description="Disordered" evidence="1">
    <location>
        <begin position="437"/>
        <end position="480"/>
    </location>
</feature>
<feature type="region of interest" description="Disordered" evidence="1">
    <location>
        <begin position="601"/>
        <end position="679"/>
    </location>
</feature>
<feature type="compositionally biased region" description="Polar residues" evidence="1">
    <location>
        <begin position="974"/>
        <end position="989"/>
    </location>
</feature>
<name>A0AAE0HXN5_9PEZI</name>
<evidence type="ECO:0008006" key="4">
    <source>
        <dbReference type="Google" id="ProtNLM"/>
    </source>
</evidence>
<protein>
    <recommendedName>
        <fullName evidence="4">Protamine P1</fullName>
    </recommendedName>
</protein>
<dbReference type="EMBL" id="JAUEDM010000006">
    <property type="protein sequence ID" value="KAK3314767.1"/>
    <property type="molecule type" value="Genomic_DNA"/>
</dbReference>
<feature type="region of interest" description="Disordered" evidence="1">
    <location>
        <begin position="1068"/>
        <end position="1110"/>
    </location>
</feature>
<evidence type="ECO:0000313" key="3">
    <source>
        <dbReference type="Proteomes" id="UP001283341"/>
    </source>
</evidence>
<feature type="compositionally biased region" description="Basic and acidic residues" evidence="1">
    <location>
        <begin position="601"/>
        <end position="627"/>
    </location>
</feature>
<feature type="region of interest" description="Disordered" evidence="1">
    <location>
        <begin position="1"/>
        <end position="47"/>
    </location>
</feature>